<reference evidence="2 3" key="1">
    <citation type="submission" date="2018-01" db="EMBL/GenBank/DDBJ databases">
        <title>Genome sequence of the PGP bacterium Paenibacillus illinoisensis E3.</title>
        <authorList>
            <person name="Rolli E."/>
            <person name="Marasco R."/>
            <person name="Bessem C."/>
            <person name="Michoud G."/>
            <person name="Gaiarsa S."/>
            <person name="Borin S."/>
            <person name="Daffonchio D."/>
        </authorList>
    </citation>
    <scope>NUCLEOTIDE SEQUENCE [LARGE SCALE GENOMIC DNA]</scope>
    <source>
        <strain evidence="2 3">E3</strain>
    </source>
</reference>
<protein>
    <submittedName>
        <fullName evidence="2">Uncharacterized protein</fullName>
    </submittedName>
</protein>
<gene>
    <name evidence="2" type="ORF">PIL02S_01820</name>
</gene>
<feature type="transmembrane region" description="Helical" evidence="1">
    <location>
        <begin position="36"/>
        <end position="57"/>
    </location>
</feature>
<comment type="caution">
    <text evidence="2">The sequence shown here is derived from an EMBL/GenBank/DDBJ whole genome shotgun (WGS) entry which is preliminary data.</text>
</comment>
<name>A0A2W0CCJ6_9BACL</name>
<keyword evidence="1" id="KW-1133">Transmembrane helix</keyword>
<organism evidence="2 3">
    <name type="scientific">Paenibacillus illinoisensis</name>
    <dbReference type="NCBI Taxonomy" id="59845"/>
    <lineage>
        <taxon>Bacteria</taxon>
        <taxon>Bacillati</taxon>
        <taxon>Bacillota</taxon>
        <taxon>Bacilli</taxon>
        <taxon>Bacillales</taxon>
        <taxon>Paenibacillaceae</taxon>
        <taxon>Paenibacillus</taxon>
    </lineage>
</organism>
<dbReference type="AlphaFoldDB" id="A0A2W0CCJ6"/>
<dbReference type="EMBL" id="PRLG01000014">
    <property type="protein sequence ID" value="PYY29897.1"/>
    <property type="molecule type" value="Genomic_DNA"/>
</dbReference>
<evidence type="ECO:0000256" key="1">
    <source>
        <dbReference type="SAM" id="Phobius"/>
    </source>
</evidence>
<evidence type="ECO:0000313" key="3">
    <source>
        <dbReference type="Proteomes" id="UP000247459"/>
    </source>
</evidence>
<keyword evidence="1" id="KW-0812">Transmembrane</keyword>
<evidence type="ECO:0000313" key="2">
    <source>
        <dbReference type="EMBL" id="PYY29897.1"/>
    </source>
</evidence>
<proteinExistence type="predicted"/>
<dbReference type="Proteomes" id="UP000247459">
    <property type="component" value="Unassembled WGS sequence"/>
</dbReference>
<accession>A0A2W0CCJ6</accession>
<sequence>MVSRLIYVLDSLFERFAELIQRRTSAIWLQKKTENIHLPSMNAFGPLILILYLYAVAAY</sequence>
<keyword evidence="1" id="KW-0472">Membrane</keyword>